<evidence type="ECO:0000256" key="5">
    <source>
        <dbReference type="ARBA" id="ARBA00022989"/>
    </source>
</evidence>
<evidence type="ECO:0000313" key="19">
    <source>
        <dbReference type="WBParaSite" id="maker-uti_cns_0011576-snap-gene-0.2-mRNA-1"/>
    </source>
</evidence>
<dbReference type="InterPro" id="IPR002013">
    <property type="entry name" value="SAC_dom"/>
</dbReference>
<name>A0A1I8ICB8_9PLAT</name>
<evidence type="ECO:0000256" key="15">
    <source>
        <dbReference type="SAM" id="Phobius"/>
    </source>
</evidence>
<keyword evidence="3 15" id="KW-0812">Transmembrane</keyword>
<keyword evidence="5 15" id="KW-1133">Transmembrane helix</keyword>
<evidence type="ECO:0000313" key="18">
    <source>
        <dbReference type="Proteomes" id="UP000095280"/>
    </source>
</evidence>
<feature type="domain" description="SAC" evidence="16">
    <location>
        <begin position="825"/>
        <end position="972"/>
    </location>
</feature>
<dbReference type="CDD" id="cd08612">
    <property type="entry name" value="GDPD_GDE4"/>
    <property type="match status" value="1"/>
</dbReference>
<comment type="catalytic activity">
    <reaction evidence="12">
        <text>N,1-di-(9Z-octadecenoyl)-sn-glycero-3-phosphoethanolamine + H2O = N-(9Z-octadecenoyl) ethanolamine + 1-(9Z-octadecenoyl)-sn-glycero-3-phosphate + H(+)</text>
        <dbReference type="Rhea" id="RHEA:56460"/>
        <dbReference type="ChEBI" id="CHEBI:15377"/>
        <dbReference type="ChEBI" id="CHEBI:15378"/>
        <dbReference type="ChEBI" id="CHEBI:71466"/>
        <dbReference type="ChEBI" id="CHEBI:74544"/>
        <dbReference type="ChEBI" id="CHEBI:85222"/>
    </reaction>
    <physiologicalReaction direction="left-to-right" evidence="12">
        <dbReference type="Rhea" id="RHEA:56461"/>
    </physiologicalReaction>
</comment>
<proteinExistence type="inferred from homology"/>
<evidence type="ECO:0000256" key="11">
    <source>
        <dbReference type="ARBA" id="ARBA00048580"/>
    </source>
</evidence>
<evidence type="ECO:0000256" key="7">
    <source>
        <dbReference type="ARBA" id="ARBA00023136"/>
    </source>
</evidence>
<comment type="catalytic activity">
    <reaction evidence="9">
        <text>N-(5Z,8Z,11Z,14Z-eicosatetraenoyl)-1-(9Z-octadecenoyl)-sn-glycero-3-phosphoethanolamine + H2O = N-(5Z,8Z,11Z,14Z-eicosatetraenoyl)-ethanolamine + 1-(9Z-octadecenoyl)-sn-glycero-3-phosphate + H(+)</text>
        <dbReference type="Rhea" id="RHEA:45544"/>
        <dbReference type="ChEBI" id="CHEBI:2700"/>
        <dbReference type="ChEBI" id="CHEBI:15377"/>
        <dbReference type="ChEBI" id="CHEBI:15378"/>
        <dbReference type="ChEBI" id="CHEBI:74544"/>
        <dbReference type="ChEBI" id="CHEBI:85223"/>
    </reaction>
    <physiologicalReaction direction="left-to-right" evidence="9">
        <dbReference type="Rhea" id="RHEA:45545"/>
    </physiologicalReaction>
</comment>
<feature type="compositionally biased region" description="Low complexity" evidence="14">
    <location>
        <begin position="1851"/>
        <end position="1864"/>
    </location>
</feature>
<dbReference type="InterPro" id="IPR030395">
    <property type="entry name" value="GP_PDE_dom"/>
</dbReference>
<dbReference type="Pfam" id="PF03009">
    <property type="entry name" value="GDPD"/>
    <property type="match status" value="1"/>
</dbReference>
<dbReference type="Pfam" id="PF02383">
    <property type="entry name" value="Syja_N"/>
    <property type="match status" value="1"/>
</dbReference>
<protein>
    <submittedName>
        <fullName evidence="19">GP-PDE domain-containing protein</fullName>
    </submittedName>
</protein>
<feature type="transmembrane region" description="Helical" evidence="15">
    <location>
        <begin position="207"/>
        <end position="225"/>
    </location>
</feature>
<evidence type="ECO:0000259" key="16">
    <source>
        <dbReference type="PROSITE" id="PS50275"/>
    </source>
</evidence>
<dbReference type="PROSITE" id="PS51704">
    <property type="entry name" value="GP_PDE"/>
    <property type="match status" value="1"/>
</dbReference>
<dbReference type="Proteomes" id="UP000095280">
    <property type="component" value="Unplaced"/>
</dbReference>
<dbReference type="GO" id="GO:0008081">
    <property type="term" value="F:phosphoric diester hydrolase activity"/>
    <property type="evidence" value="ECO:0007669"/>
    <property type="project" value="InterPro"/>
</dbReference>
<keyword evidence="18" id="KW-1185">Reference proteome</keyword>
<organism evidence="18 19">
    <name type="scientific">Macrostomum lignano</name>
    <dbReference type="NCBI Taxonomy" id="282301"/>
    <lineage>
        <taxon>Eukaryota</taxon>
        <taxon>Metazoa</taxon>
        <taxon>Spiralia</taxon>
        <taxon>Lophotrochozoa</taxon>
        <taxon>Platyhelminthes</taxon>
        <taxon>Rhabditophora</taxon>
        <taxon>Macrostomorpha</taxon>
        <taxon>Macrostomida</taxon>
        <taxon>Macrostomidae</taxon>
        <taxon>Macrostomum</taxon>
    </lineage>
</organism>
<keyword evidence="4" id="KW-0378">Hydrolase</keyword>
<comment type="catalytic activity">
    <reaction evidence="11">
        <text>1-O-(1Z-octadecenyl)-sn-glycero-3-phospho-N-hexadecanoyl-ethanolamine + H2O = 1-O-(1Z-octadecenyl)-sn-glycero-3-phosphate + N-hexadecanoylethanolamine + H(+)</text>
        <dbReference type="Rhea" id="RHEA:53184"/>
        <dbReference type="ChEBI" id="CHEBI:15377"/>
        <dbReference type="ChEBI" id="CHEBI:15378"/>
        <dbReference type="ChEBI" id="CHEBI:71464"/>
        <dbReference type="ChEBI" id="CHEBI:137009"/>
        <dbReference type="ChEBI" id="CHEBI:137017"/>
    </reaction>
    <physiologicalReaction direction="left-to-right" evidence="11">
        <dbReference type="Rhea" id="RHEA:53185"/>
    </physiologicalReaction>
</comment>
<accession>A0A1I8ICB8</accession>
<evidence type="ECO:0000256" key="3">
    <source>
        <dbReference type="ARBA" id="ARBA00022692"/>
    </source>
</evidence>
<dbReference type="GO" id="GO:0016791">
    <property type="term" value="F:phosphatase activity"/>
    <property type="evidence" value="ECO:0007669"/>
    <property type="project" value="InterPro"/>
</dbReference>
<dbReference type="GO" id="GO:0004622">
    <property type="term" value="F:phosphatidylcholine lysophospholipase activity"/>
    <property type="evidence" value="ECO:0007669"/>
    <property type="project" value="TreeGrafter"/>
</dbReference>
<evidence type="ECO:0000256" key="12">
    <source>
        <dbReference type="ARBA" id="ARBA00048947"/>
    </source>
</evidence>
<dbReference type="PROSITE" id="PS50275">
    <property type="entry name" value="SAC"/>
    <property type="match status" value="1"/>
</dbReference>
<keyword evidence="13" id="KW-0175">Coiled coil</keyword>
<dbReference type="Gene3D" id="3.20.20.190">
    <property type="entry name" value="Phosphatidylinositol (PI) phosphodiesterase"/>
    <property type="match status" value="1"/>
</dbReference>
<keyword evidence="7 15" id="KW-0472">Membrane</keyword>
<dbReference type="PANTHER" id="PTHR42758:SF2">
    <property type="entry name" value="PHOSPHATIDYLGLYCEROL PHOSPHOLIPASE C"/>
    <property type="match status" value="1"/>
</dbReference>
<comment type="catalytic activity">
    <reaction evidence="8">
        <text>1-O-hexadecyl-sn-glycero-3-phosphocholine + H2O = 1-O-hexadecyl-sn-glycero-3-phosphate + choline + H(+)</text>
        <dbReference type="Rhea" id="RHEA:41143"/>
        <dbReference type="ChEBI" id="CHEBI:15354"/>
        <dbReference type="ChEBI" id="CHEBI:15377"/>
        <dbReference type="ChEBI" id="CHEBI:15378"/>
        <dbReference type="ChEBI" id="CHEBI:64496"/>
        <dbReference type="ChEBI" id="CHEBI:77580"/>
    </reaction>
    <physiologicalReaction direction="left-to-right" evidence="8">
        <dbReference type="Rhea" id="RHEA:41144"/>
    </physiologicalReaction>
</comment>
<evidence type="ECO:0000256" key="14">
    <source>
        <dbReference type="SAM" id="MobiDB-lite"/>
    </source>
</evidence>
<evidence type="ECO:0000256" key="10">
    <source>
        <dbReference type="ARBA" id="ARBA00047538"/>
    </source>
</evidence>
<dbReference type="SUPFAM" id="SSF51695">
    <property type="entry name" value="PLC-like phosphodiesterases"/>
    <property type="match status" value="1"/>
</dbReference>
<comment type="similarity">
    <text evidence="2">Belongs to the glycerophosphoryl diester phosphodiesterase family.</text>
</comment>
<feature type="region of interest" description="Disordered" evidence="14">
    <location>
        <begin position="1836"/>
        <end position="1869"/>
    </location>
</feature>
<dbReference type="WBParaSite" id="maker-uti_cns_0011576-snap-gene-0.2-mRNA-1">
    <property type="protein sequence ID" value="maker-uti_cns_0011576-snap-gene-0.2-mRNA-1"/>
    <property type="gene ID" value="maker-uti_cns_0011576-snap-gene-0.2"/>
</dbReference>
<evidence type="ECO:0000256" key="8">
    <source>
        <dbReference type="ARBA" id="ARBA00036083"/>
    </source>
</evidence>
<evidence type="ECO:0000259" key="17">
    <source>
        <dbReference type="PROSITE" id="PS51704"/>
    </source>
</evidence>
<feature type="domain" description="GP-PDE" evidence="17">
    <location>
        <begin position="40"/>
        <end position="318"/>
    </location>
</feature>
<reference evidence="19" key="1">
    <citation type="submission" date="2016-11" db="UniProtKB">
        <authorList>
            <consortium name="WormBaseParasite"/>
        </authorList>
    </citation>
    <scope>IDENTIFICATION</scope>
</reference>
<feature type="region of interest" description="Disordered" evidence="14">
    <location>
        <begin position="328"/>
        <end position="362"/>
    </location>
</feature>
<evidence type="ECO:0000256" key="13">
    <source>
        <dbReference type="SAM" id="Coils"/>
    </source>
</evidence>
<evidence type="ECO:0000256" key="1">
    <source>
        <dbReference type="ARBA" id="ARBA00004370"/>
    </source>
</evidence>
<feature type="transmembrane region" description="Helical" evidence="15">
    <location>
        <begin position="6"/>
        <end position="26"/>
    </location>
</feature>
<dbReference type="GO" id="GO:0046475">
    <property type="term" value="P:glycerophospholipid catabolic process"/>
    <property type="evidence" value="ECO:0007669"/>
    <property type="project" value="TreeGrafter"/>
</dbReference>
<evidence type="ECO:0000256" key="2">
    <source>
        <dbReference type="ARBA" id="ARBA00007277"/>
    </source>
</evidence>
<keyword evidence="6" id="KW-0443">Lipid metabolism</keyword>
<evidence type="ECO:0000256" key="6">
    <source>
        <dbReference type="ARBA" id="ARBA00023098"/>
    </source>
</evidence>
<dbReference type="PANTHER" id="PTHR42758">
    <property type="entry name" value="PHOSPHATIDYLGLYCEROL PHOSPHOLIPASE C"/>
    <property type="match status" value="1"/>
</dbReference>
<evidence type="ECO:0000256" key="9">
    <source>
        <dbReference type="ARBA" id="ARBA00047392"/>
    </source>
</evidence>
<comment type="catalytic activity">
    <reaction evidence="10">
        <text>N-hexadecanoyl-1-(9Z-octadecenoyl)-sn-glycero-3-phosphoethanolamine + H2O = N-hexadecanoylethanolamine + 1-(9Z-octadecenoyl)-sn-glycero-3-phosphate + H(+)</text>
        <dbReference type="Rhea" id="RHEA:53168"/>
        <dbReference type="ChEBI" id="CHEBI:15377"/>
        <dbReference type="ChEBI" id="CHEBI:15378"/>
        <dbReference type="ChEBI" id="CHEBI:71464"/>
        <dbReference type="ChEBI" id="CHEBI:74544"/>
        <dbReference type="ChEBI" id="CHEBI:85217"/>
    </reaction>
    <physiologicalReaction direction="left-to-right" evidence="10">
        <dbReference type="Rhea" id="RHEA:53169"/>
    </physiologicalReaction>
</comment>
<evidence type="ECO:0000256" key="4">
    <source>
        <dbReference type="ARBA" id="ARBA00022801"/>
    </source>
</evidence>
<comment type="subcellular location">
    <subcellularLocation>
        <location evidence="1">Membrane</location>
    </subcellularLocation>
</comment>
<sequence length="1884" mass="203019">AWYLWTAVVGGCLLGYATISCLLLRYQSVLHRRKRRTFAAAHISHRGGAGELAENTMEAFRAAVEQHGTHMLELDCQMTRDGCVVVAHDEQLDRLCGCEGRIDELDYDQLPPISARLGITFSPGAEMASGTDRRIPKLEEVLRAFPGLPMNVDVKFDRRDLMESILRMLREHNRLDVTVWGNWSHRIVTQLARLEPRVPRLFSLRRIGLVLLLFVTGLLPFVPISETHYEPPMPSVFLDPSAKEFWRRVPCPLRCLLRGLFWVLDCLIMSPMLIGHLRLRGIPTFAWVANTEEQFVRAFRAGCEGVMTDYPCRLRAFIDSNPWRRRRQRMPLRATDSSRRKSSSSSRRWNTEGSNRKLIEKGGRGFEPHLREPVAVGADAAVPSHSESSGAPAAAHQLQCIRVCTLRLPKCKAAHFKDSVCSLAVDFSQLLLWSTSGGLGQCSSLTLAPVLLQLLAFFDFRESLEKAAGSASISSEGFDVTRDSSGLHFAGRMTSYLKLSIPGGLTALIDREGERAVSFFMKQFSATSQFMQTDADPAAFFLAVAASNVTGAFVFLDDHDGCLSGTVVCFGIAQWKLSAKSSLADWPDSQAVMKPRRPGANSDSDGNAGPAPFYKAPEFCCAQGLADYRCQPLVPAAELRREAALADVAADLGVVPAALEEPEVAYHTDRKRLVLCECDKYYYMYYRWVPLLTVHSVRPGGTQRLVLLQVHRAAAPASEVVTAAAGAGHHAAEFDAYLGRFEPRLPGCQWKLLLAGSSEHLLPLTWYRPMTRGRLDAVPPPAADASEGSAGSGQFYADFEGHLKFHLGRREGAECEHLGIECRHLACCGSRAQLFYSPTGDVTRPLLQEPSTAAGALTSVQEYLWNWFVIPDIGNLAEAELDRWLHPVMQGSAFSGVEKDESGGACCSLTLVTRLGRSRGGLRPLRTGADEFGRVAGSRQCEQLLDWTAGSGGGGSRQRMAFVSHCAQLPLLMRRNFPLIDSIGPSSMSKQPQTQQPAVELHPDSRRQAATLRRWLSGQLDRLARFGGGGASPLPLLLLRPSASPLDRSGQSHCQSAKRLSDSLEAAFEELRRQLKLLSAEASSSAGPPPSAWSYLELPAADTGDEAVLAMVAASVGSLRLVGSGNKASTVSRQTFSVCMLDVETVESALPDLAALGQAMLVAQLRGHCSGSGGEAARATRFVRGVLQLAEHAWQLARDSARLAEAQLVTDRPARMVDDRVSMLAKADAWMHLDLLTQLATDMMQRRPRGPETLLAACSLATWPSVNRSRTGYLHCGFVADGEEVEPDKSAGRAAPDPAEACFAWLVAALERGLTASESTQQRPFLGSGTLALPAGPATEVAAAAAATLASADKPLANLMKLTLRHGLLALVCRDRLHLVNLLCLWRLPSISEGSTPSELSAAVDAAVESVTASCPVAAVWTVPAEELAGVSLRLADGGSGFLVTMGFRSAPQTVCGVVTATPGVSWTGRQLEPRDQRWRSAGGEALRFLRLLEALRPSGSQSPGLLRFRGVGASVAEPNDASAGERRHPYELADGPALLRRALTPARRGSTDGPSSCLMADCLRAFLRAEQSLSSVRRQPASLVGSHLLRVELFFPLLLPSGAARAADQALGVTTAAFRSCTVADQALGVTTAAFRSCTVADQALGVTTAAFRSCTVADRALGVTTAAFRSCTVADQALGVTTAAFRSCTVADQALGVTTAAFRSCTVADQALGVTAAAFRSCTVADRALEQPLVLSRARSFVVEKCVRCCCENCQPSVPDLSSTIAWFQRMSRPRAAVSLSTARQASFLIGHKKYSSGHGNARRQSAEPAQAEAPLSFRVLLAGLGRALRVHQLEGPPSQSSRPGGFPLSGSELGHGLHSGSARTDSSDGLASLWVCPNLYD</sequence>
<dbReference type="InterPro" id="IPR017946">
    <property type="entry name" value="PLC-like_Pdiesterase_TIM-brl"/>
</dbReference>
<dbReference type="InterPro" id="IPR052271">
    <property type="entry name" value="GDPD-Related"/>
</dbReference>
<dbReference type="GO" id="GO:0005789">
    <property type="term" value="C:endoplasmic reticulum membrane"/>
    <property type="evidence" value="ECO:0007669"/>
    <property type="project" value="TreeGrafter"/>
</dbReference>
<feature type="coiled-coil region" evidence="13">
    <location>
        <begin position="1054"/>
        <end position="1081"/>
    </location>
</feature>